<feature type="domain" description="Pyrrolo-quinoline quinone repeat" evidence="5">
    <location>
        <begin position="52"/>
        <end position="157"/>
    </location>
</feature>
<feature type="non-terminal residue" evidence="6">
    <location>
        <position position="1"/>
    </location>
</feature>
<evidence type="ECO:0000256" key="4">
    <source>
        <dbReference type="SAM" id="MobiDB-lite"/>
    </source>
</evidence>
<keyword evidence="3" id="KW-0560">Oxidoreductase</keyword>
<comment type="caution">
    <text evidence="6">The sequence shown here is derived from an EMBL/GenBank/DDBJ whole genome shotgun (WGS) entry which is preliminary data.</text>
</comment>
<dbReference type="PANTHER" id="PTHR32303">
    <property type="entry name" value="QUINOPROTEIN ALCOHOL DEHYDROGENASE (CYTOCHROME C)"/>
    <property type="match status" value="1"/>
</dbReference>
<protein>
    <submittedName>
        <fullName evidence="6">PQQ-binding-like beta-propeller repeat protein</fullName>
    </submittedName>
</protein>
<evidence type="ECO:0000256" key="2">
    <source>
        <dbReference type="ARBA" id="ARBA00008156"/>
    </source>
</evidence>
<evidence type="ECO:0000313" key="6">
    <source>
        <dbReference type="EMBL" id="MFD1048472.1"/>
    </source>
</evidence>
<evidence type="ECO:0000313" key="7">
    <source>
        <dbReference type="Proteomes" id="UP001597045"/>
    </source>
</evidence>
<feature type="region of interest" description="Disordered" evidence="4">
    <location>
        <begin position="1"/>
        <end position="25"/>
    </location>
</feature>
<dbReference type="Pfam" id="PF13360">
    <property type="entry name" value="PQQ_2"/>
    <property type="match status" value="2"/>
</dbReference>
<comment type="cofactor">
    <cofactor evidence="1">
        <name>pyrroloquinoline quinone</name>
        <dbReference type="ChEBI" id="CHEBI:58442"/>
    </cofactor>
</comment>
<proteinExistence type="inferred from homology"/>
<dbReference type="SUPFAM" id="SSF50998">
    <property type="entry name" value="Quinoprotein alcohol dehydrogenase-like"/>
    <property type="match status" value="1"/>
</dbReference>
<dbReference type="Gene3D" id="2.140.10.10">
    <property type="entry name" value="Quinoprotein alcohol dehydrogenase-like superfamily"/>
    <property type="match status" value="1"/>
</dbReference>
<dbReference type="InterPro" id="IPR011047">
    <property type="entry name" value="Quinoprotein_ADH-like_sf"/>
</dbReference>
<sequence length="397" mass="42348">AGPSRPVAGTGNPGSGPVAGTRFNPAEHQLTPNTVARLKLKWAFAYDRPGFSIKSQPAVVDGSVYFGGPDGRFYALNANTGTTRWTFTLPQTTVNDAPTVVGGRVYFGDSRGNVYALSARTGSPLWVRNTEPHPAGIHTSSPVYYRGRIYIGASSGENVNPDVNYPCCTFRGHVDSLDAATGDLMWRYFTVPAPQPNGTWPSGATKYEPSGAGVWSTPVISDGTLYVGTGQNYSGSGGDFDSLLALDAWSGAVRWKQQVTKADTWRLLCGKPDNEGFCPGQRDGTALDYDIGATPNLFHVGGRMLVGVGQKSGVYHVFDARTGEVVWRRQLGRPIPGGGIGGIQWGASTDGNRIYVSTYLANPEHVALLDHLGDLDDSLLDLGTVTPTHLTALFHPT</sequence>
<reference evidence="7" key="1">
    <citation type="journal article" date="2019" name="Int. J. Syst. Evol. Microbiol.">
        <title>The Global Catalogue of Microorganisms (GCM) 10K type strain sequencing project: providing services to taxonomists for standard genome sequencing and annotation.</title>
        <authorList>
            <consortium name="The Broad Institute Genomics Platform"/>
            <consortium name="The Broad Institute Genome Sequencing Center for Infectious Disease"/>
            <person name="Wu L."/>
            <person name="Ma J."/>
        </authorList>
    </citation>
    <scope>NUCLEOTIDE SEQUENCE [LARGE SCALE GENOMIC DNA]</scope>
    <source>
        <strain evidence="7">JCM 31486</strain>
    </source>
</reference>
<dbReference type="PANTHER" id="PTHR32303:SF10">
    <property type="entry name" value="OUTER MEMBRANE PROTEIN ASSEMBLY FACTOR BAMB"/>
    <property type="match status" value="1"/>
</dbReference>
<dbReference type="Proteomes" id="UP001597045">
    <property type="component" value="Unassembled WGS sequence"/>
</dbReference>
<evidence type="ECO:0000259" key="5">
    <source>
        <dbReference type="Pfam" id="PF13360"/>
    </source>
</evidence>
<dbReference type="InterPro" id="IPR018391">
    <property type="entry name" value="PQQ_b-propeller_rpt"/>
</dbReference>
<dbReference type="InterPro" id="IPR002372">
    <property type="entry name" value="PQQ_rpt_dom"/>
</dbReference>
<feature type="domain" description="Pyrrolo-quinoline quinone repeat" evidence="5">
    <location>
        <begin position="171"/>
        <end position="261"/>
    </location>
</feature>
<accession>A0ABW3MER2</accession>
<evidence type="ECO:0000256" key="3">
    <source>
        <dbReference type="ARBA" id="ARBA00023002"/>
    </source>
</evidence>
<dbReference type="EMBL" id="JBHTIS010001613">
    <property type="protein sequence ID" value="MFD1048472.1"/>
    <property type="molecule type" value="Genomic_DNA"/>
</dbReference>
<evidence type="ECO:0000256" key="1">
    <source>
        <dbReference type="ARBA" id="ARBA00001931"/>
    </source>
</evidence>
<name>A0ABW3MER2_9PSEU</name>
<organism evidence="6 7">
    <name type="scientific">Kibdelosporangium lantanae</name>
    <dbReference type="NCBI Taxonomy" id="1497396"/>
    <lineage>
        <taxon>Bacteria</taxon>
        <taxon>Bacillati</taxon>
        <taxon>Actinomycetota</taxon>
        <taxon>Actinomycetes</taxon>
        <taxon>Pseudonocardiales</taxon>
        <taxon>Pseudonocardiaceae</taxon>
        <taxon>Kibdelosporangium</taxon>
    </lineage>
</organism>
<dbReference type="SMART" id="SM00564">
    <property type="entry name" value="PQQ"/>
    <property type="match status" value="5"/>
</dbReference>
<comment type="similarity">
    <text evidence="2">Belongs to the bacterial PQQ dehydrogenase family.</text>
</comment>
<gene>
    <name evidence="6" type="ORF">ACFQ1S_24545</name>
</gene>
<feature type="non-terminal residue" evidence="6">
    <location>
        <position position="397"/>
    </location>
</feature>
<keyword evidence="7" id="KW-1185">Reference proteome</keyword>